<protein>
    <submittedName>
        <fullName evidence="1">BnaC02g19840D protein</fullName>
    </submittedName>
</protein>
<dbReference type="EMBL" id="LK031996">
    <property type="protein sequence ID" value="CDY09442.1"/>
    <property type="molecule type" value="Genomic_DNA"/>
</dbReference>
<accession>A0A078F8L7</accession>
<evidence type="ECO:0000313" key="1">
    <source>
        <dbReference type="EMBL" id="CDY09442.1"/>
    </source>
</evidence>
<dbReference type="AlphaFoldDB" id="A0A078F8L7"/>
<reference evidence="1 2" key="1">
    <citation type="journal article" date="2014" name="Science">
        <title>Plant genetics. Early allopolyploid evolution in the post-Neolithic Brassica napus oilseed genome.</title>
        <authorList>
            <person name="Chalhoub B."/>
            <person name="Denoeud F."/>
            <person name="Liu S."/>
            <person name="Parkin I.A."/>
            <person name="Tang H."/>
            <person name="Wang X."/>
            <person name="Chiquet J."/>
            <person name="Belcram H."/>
            <person name="Tong C."/>
            <person name="Samans B."/>
            <person name="Correa M."/>
            <person name="Da Silva C."/>
            <person name="Just J."/>
            <person name="Falentin C."/>
            <person name="Koh C.S."/>
            <person name="Le Clainche I."/>
            <person name="Bernard M."/>
            <person name="Bento P."/>
            <person name="Noel B."/>
            <person name="Labadie K."/>
            <person name="Alberti A."/>
            <person name="Charles M."/>
            <person name="Arnaud D."/>
            <person name="Guo H."/>
            <person name="Daviaud C."/>
            <person name="Alamery S."/>
            <person name="Jabbari K."/>
            <person name="Zhao M."/>
            <person name="Edger P.P."/>
            <person name="Chelaifa H."/>
            <person name="Tack D."/>
            <person name="Lassalle G."/>
            <person name="Mestiri I."/>
            <person name="Schnel N."/>
            <person name="Le Paslier M.C."/>
            <person name="Fan G."/>
            <person name="Renault V."/>
            <person name="Bayer P.E."/>
            <person name="Golicz A.A."/>
            <person name="Manoli S."/>
            <person name="Lee T.H."/>
            <person name="Thi V.H."/>
            <person name="Chalabi S."/>
            <person name="Hu Q."/>
            <person name="Fan C."/>
            <person name="Tollenaere R."/>
            <person name="Lu Y."/>
            <person name="Battail C."/>
            <person name="Shen J."/>
            <person name="Sidebottom C.H."/>
            <person name="Wang X."/>
            <person name="Canaguier A."/>
            <person name="Chauveau A."/>
            <person name="Berard A."/>
            <person name="Deniot G."/>
            <person name="Guan M."/>
            <person name="Liu Z."/>
            <person name="Sun F."/>
            <person name="Lim Y.P."/>
            <person name="Lyons E."/>
            <person name="Town C.D."/>
            <person name="Bancroft I."/>
            <person name="Wang X."/>
            <person name="Meng J."/>
            <person name="Ma J."/>
            <person name="Pires J.C."/>
            <person name="King G.J."/>
            <person name="Brunel D."/>
            <person name="Delourme R."/>
            <person name="Renard M."/>
            <person name="Aury J.M."/>
            <person name="Adams K.L."/>
            <person name="Batley J."/>
            <person name="Snowdon R.J."/>
            <person name="Tost J."/>
            <person name="Edwards D."/>
            <person name="Zhou Y."/>
            <person name="Hua W."/>
            <person name="Sharpe A.G."/>
            <person name="Paterson A.H."/>
            <person name="Guan C."/>
            <person name="Wincker P."/>
        </authorList>
    </citation>
    <scope>NUCLEOTIDE SEQUENCE [LARGE SCALE GENOMIC DNA]</scope>
    <source>
        <strain evidence="2">cv. Darmor-bzh</strain>
    </source>
</reference>
<keyword evidence="2" id="KW-1185">Reference proteome</keyword>
<name>A0A078F8L7_BRANA</name>
<proteinExistence type="predicted"/>
<dbReference type="Gramene" id="CDY09442">
    <property type="protein sequence ID" value="CDY09442"/>
    <property type="gene ID" value="GSBRNA2T00030945001"/>
</dbReference>
<dbReference type="Proteomes" id="UP000028999">
    <property type="component" value="Unassembled WGS sequence"/>
</dbReference>
<organism evidence="1 2">
    <name type="scientific">Brassica napus</name>
    <name type="common">Rape</name>
    <dbReference type="NCBI Taxonomy" id="3708"/>
    <lineage>
        <taxon>Eukaryota</taxon>
        <taxon>Viridiplantae</taxon>
        <taxon>Streptophyta</taxon>
        <taxon>Embryophyta</taxon>
        <taxon>Tracheophyta</taxon>
        <taxon>Spermatophyta</taxon>
        <taxon>Magnoliopsida</taxon>
        <taxon>eudicotyledons</taxon>
        <taxon>Gunneridae</taxon>
        <taxon>Pentapetalae</taxon>
        <taxon>rosids</taxon>
        <taxon>malvids</taxon>
        <taxon>Brassicales</taxon>
        <taxon>Brassicaceae</taxon>
        <taxon>Brassiceae</taxon>
        <taxon>Brassica</taxon>
    </lineage>
</organism>
<gene>
    <name evidence="1" type="primary">BnaC02g19840D</name>
    <name evidence="1" type="ORF">GSBRNA2T00030945001</name>
</gene>
<dbReference type="PaxDb" id="3708-A0A078F8L7"/>
<sequence>MREELKMMQESWCRSLNQNVMDAVRLH</sequence>
<evidence type="ECO:0000313" key="2">
    <source>
        <dbReference type="Proteomes" id="UP000028999"/>
    </source>
</evidence>